<proteinExistence type="predicted"/>
<evidence type="ECO:0000256" key="1">
    <source>
        <dbReference type="ARBA" id="ARBA00004429"/>
    </source>
</evidence>
<name>A0ABU7PD53_9ACTN</name>
<accession>A0ABU7PD53</accession>
<keyword evidence="6 7" id="KW-0472">Membrane</keyword>
<keyword evidence="4 7" id="KW-0812">Transmembrane</keyword>
<evidence type="ECO:0000313" key="9">
    <source>
        <dbReference type="Proteomes" id="UP001344658"/>
    </source>
</evidence>
<dbReference type="Pfam" id="PF07690">
    <property type="entry name" value="MFS_1"/>
    <property type="match status" value="1"/>
</dbReference>
<feature type="transmembrane region" description="Helical" evidence="7">
    <location>
        <begin position="219"/>
        <end position="241"/>
    </location>
</feature>
<dbReference type="EMBL" id="JAZEWV010000012">
    <property type="protein sequence ID" value="MEE4543628.1"/>
    <property type="molecule type" value="Genomic_DNA"/>
</dbReference>
<dbReference type="PANTHER" id="PTHR23513:SF9">
    <property type="entry name" value="ENTEROBACTIN EXPORTER ENTS"/>
    <property type="match status" value="1"/>
</dbReference>
<sequence>MPAFRLRSNGLTPLYLMRAADALASTTATYAIPLLVLITTGSAALTGLAFLLEWTPRLAAFTFAGSLTDRFGAAHVFRLTNFVRATVVALAAGLLTALPSAGTATTTVVLAFGAASGLLAETSFVAVETLAAEAGRDLGDQVHRVQAAQTGIDQGAVLVGPLLGGVLLLAGPGVLLAVVALLAMTAAVATPVAAAVAADHRRAPSSLITGWRTLRRTPALAWLIGGLAASNLASGVLQAAAPITVIHRFHYSTASVGAVWSAAAVASLLTVIAARRAIDRWSVWPVGAVAAAVSTVACLGVALAPGFAAYTAAVAVLMAAEGALTVVLRTLRARLIPATAFGSTLAVTIIVVLLPLPIAGALVAAVPATGLPHLLLACAVLQGVVLAACFGGLRRHRVACEPPPERVLAAHRSKPVQPVDAP</sequence>
<feature type="transmembrane region" description="Helical" evidence="7">
    <location>
        <begin position="30"/>
        <end position="52"/>
    </location>
</feature>
<feature type="transmembrane region" description="Helical" evidence="7">
    <location>
        <begin position="174"/>
        <end position="198"/>
    </location>
</feature>
<feature type="transmembrane region" description="Helical" evidence="7">
    <location>
        <begin position="87"/>
        <end position="115"/>
    </location>
</feature>
<keyword evidence="5 7" id="KW-1133">Transmembrane helix</keyword>
<feature type="transmembrane region" description="Helical" evidence="7">
    <location>
        <begin position="253"/>
        <end position="274"/>
    </location>
</feature>
<feature type="transmembrane region" description="Helical" evidence="7">
    <location>
        <begin position="309"/>
        <end position="328"/>
    </location>
</feature>
<evidence type="ECO:0000256" key="2">
    <source>
        <dbReference type="ARBA" id="ARBA00022448"/>
    </source>
</evidence>
<feature type="transmembrane region" description="Helical" evidence="7">
    <location>
        <begin position="281"/>
        <end position="303"/>
    </location>
</feature>
<evidence type="ECO:0000256" key="4">
    <source>
        <dbReference type="ARBA" id="ARBA00022692"/>
    </source>
</evidence>
<keyword evidence="9" id="KW-1185">Reference proteome</keyword>
<dbReference type="InterPro" id="IPR011701">
    <property type="entry name" value="MFS"/>
</dbReference>
<comment type="subcellular location">
    <subcellularLocation>
        <location evidence="1">Cell inner membrane</location>
        <topology evidence="1">Multi-pass membrane protein</topology>
    </subcellularLocation>
</comment>
<keyword evidence="2" id="KW-0813">Transport</keyword>
<dbReference type="PANTHER" id="PTHR23513">
    <property type="entry name" value="INTEGRAL MEMBRANE EFFLUX PROTEIN-RELATED"/>
    <property type="match status" value="1"/>
</dbReference>
<evidence type="ECO:0000256" key="7">
    <source>
        <dbReference type="SAM" id="Phobius"/>
    </source>
</evidence>
<evidence type="ECO:0000256" key="3">
    <source>
        <dbReference type="ARBA" id="ARBA00022475"/>
    </source>
</evidence>
<feature type="transmembrane region" description="Helical" evidence="7">
    <location>
        <begin position="374"/>
        <end position="393"/>
    </location>
</feature>
<dbReference type="Proteomes" id="UP001344658">
    <property type="component" value="Unassembled WGS sequence"/>
</dbReference>
<dbReference type="InterPro" id="IPR036259">
    <property type="entry name" value="MFS_trans_sf"/>
</dbReference>
<comment type="caution">
    <text evidence="8">The sequence shown here is derived from an EMBL/GenBank/DDBJ whole genome shotgun (WGS) entry which is preliminary data.</text>
</comment>
<keyword evidence="3" id="KW-1003">Cell membrane</keyword>
<gene>
    <name evidence="8" type="ORF">V2S66_16810</name>
</gene>
<protein>
    <submittedName>
        <fullName evidence="8">MFS transporter</fullName>
    </submittedName>
</protein>
<dbReference type="RefSeq" id="WP_330796247.1">
    <property type="nucleotide sequence ID" value="NZ_JAZEWV010000012.1"/>
</dbReference>
<evidence type="ECO:0000256" key="6">
    <source>
        <dbReference type="ARBA" id="ARBA00023136"/>
    </source>
</evidence>
<organism evidence="8 9">
    <name type="scientific">Actinacidiphila polyblastidii</name>
    <dbReference type="NCBI Taxonomy" id="3110430"/>
    <lineage>
        <taxon>Bacteria</taxon>
        <taxon>Bacillati</taxon>
        <taxon>Actinomycetota</taxon>
        <taxon>Actinomycetes</taxon>
        <taxon>Kitasatosporales</taxon>
        <taxon>Streptomycetaceae</taxon>
        <taxon>Actinacidiphila</taxon>
    </lineage>
</organism>
<reference evidence="8 9" key="1">
    <citation type="submission" date="2023-12" db="EMBL/GenBank/DDBJ databases">
        <title>Streptomyces sp. V4-01.</title>
        <authorList>
            <person name="Somphong A."/>
            <person name="Phongsopitanun W."/>
        </authorList>
    </citation>
    <scope>NUCLEOTIDE SEQUENCE [LARGE SCALE GENOMIC DNA]</scope>
    <source>
        <strain evidence="8 9">V4-01</strain>
    </source>
</reference>
<dbReference type="Gene3D" id="1.20.1250.20">
    <property type="entry name" value="MFS general substrate transporter like domains"/>
    <property type="match status" value="2"/>
</dbReference>
<evidence type="ECO:0000256" key="5">
    <source>
        <dbReference type="ARBA" id="ARBA00022989"/>
    </source>
</evidence>
<dbReference type="SUPFAM" id="SSF103473">
    <property type="entry name" value="MFS general substrate transporter"/>
    <property type="match status" value="1"/>
</dbReference>
<feature type="transmembrane region" description="Helical" evidence="7">
    <location>
        <begin position="340"/>
        <end position="368"/>
    </location>
</feature>
<evidence type="ECO:0000313" key="8">
    <source>
        <dbReference type="EMBL" id="MEE4543628.1"/>
    </source>
</evidence>